<reference evidence="2" key="2">
    <citation type="submission" date="2021-08" db="EMBL/GenBank/DDBJ databases">
        <authorList>
            <person name="Eriksson T."/>
        </authorList>
    </citation>
    <scope>NUCLEOTIDE SEQUENCE</scope>
    <source>
        <strain evidence="2">Stoneville</strain>
        <tissue evidence="2">Whole head</tissue>
    </source>
</reference>
<sequence>MDNGYKKYMMLKIRRVNKSDFGSYKCVAKNSLGETDGVIKLEGKTRAGDRFGRGGANNRVDSSSDFDDAGLPEYDYDGEYTLPSNGPPPIQEPPGAFSGAASSEKFNWCIGIVFAMTWIFSTSLR</sequence>
<proteinExistence type="predicted"/>
<dbReference type="SUPFAM" id="SSF48726">
    <property type="entry name" value="Immunoglobulin"/>
    <property type="match status" value="1"/>
</dbReference>
<accession>A0A8J6HCQ8</accession>
<organism evidence="2 3">
    <name type="scientific">Tenebrio molitor</name>
    <name type="common">Yellow mealworm beetle</name>
    <dbReference type="NCBI Taxonomy" id="7067"/>
    <lineage>
        <taxon>Eukaryota</taxon>
        <taxon>Metazoa</taxon>
        <taxon>Ecdysozoa</taxon>
        <taxon>Arthropoda</taxon>
        <taxon>Hexapoda</taxon>
        <taxon>Insecta</taxon>
        <taxon>Pterygota</taxon>
        <taxon>Neoptera</taxon>
        <taxon>Endopterygota</taxon>
        <taxon>Coleoptera</taxon>
        <taxon>Polyphaga</taxon>
        <taxon>Cucujiformia</taxon>
        <taxon>Tenebrionidae</taxon>
        <taxon>Tenebrio</taxon>
    </lineage>
</organism>
<evidence type="ECO:0000313" key="3">
    <source>
        <dbReference type="Proteomes" id="UP000719412"/>
    </source>
</evidence>
<name>A0A8J6HCQ8_TENMO</name>
<dbReference type="Gene3D" id="2.60.40.10">
    <property type="entry name" value="Immunoglobulins"/>
    <property type="match status" value="1"/>
</dbReference>
<dbReference type="EMBL" id="JABDTM020026359">
    <property type="protein sequence ID" value="KAH0812026.1"/>
    <property type="molecule type" value="Genomic_DNA"/>
</dbReference>
<dbReference type="InterPro" id="IPR036179">
    <property type="entry name" value="Ig-like_dom_sf"/>
</dbReference>
<dbReference type="Pfam" id="PF07679">
    <property type="entry name" value="I-set"/>
    <property type="match status" value="1"/>
</dbReference>
<feature type="domain" description="Immunoglobulin I-set" evidence="1">
    <location>
        <begin position="8"/>
        <end position="41"/>
    </location>
</feature>
<dbReference type="AlphaFoldDB" id="A0A8J6HCQ8"/>
<dbReference type="InterPro" id="IPR013783">
    <property type="entry name" value="Ig-like_fold"/>
</dbReference>
<protein>
    <recommendedName>
        <fullName evidence="1">Immunoglobulin I-set domain-containing protein</fullName>
    </recommendedName>
</protein>
<dbReference type="Proteomes" id="UP000719412">
    <property type="component" value="Unassembled WGS sequence"/>
</dbReference>
<evidence type="ECO:0000313" key="2">
    <source>
        <dbReference type="EMBL" id="KAH0812026.1"/>
    </source>
</evidence>
<keyword evidence="3" id="KW-1185">Reference proteome</keyword>
<evidence type="ECO:0000259" key="1">
    <source>
        <dbReference type="Pfam" id="PF07679"/>
    </source>
</evidence>
<reference evidence="2" key="1">
    <citation type="journal article" date="2020" name="J Insects Food Feed">
        <title>The yellow mealworm (Tenebrio molitor) genome: a resource for the emerging insects as food and feed industry.</title>
        <authorList>
            <person name="Eriksson T."/>
            <person name="Andere A."/>
            <person name="Kelstrup H."/>
            <person name="Emery V."/>
            <person name="Picard C."/>
        </authorList>
    </citation>
    <scope>NUCLEOTIDE SEQUENCE</scope>
    <source>
        <strain evidence="2">Stoneville</strain>
        <tissue evidence="2">Whole head</tissue>
    </source>
</reference>
<gene>
    <name evidence="2" type="ORF">GEV33_010765</name>
</gene>
<dbReference type="InterPro" id="IPR013098">
    <property type="entry name" value="Ig_I-set"/>
</dbReference>
<comment type="caution">
    <text evidence="2">The sequence shown here is derived from an EMBL/GenBank/DDBJ whole genome shotgun (WGS) entry which is preliminary data.</text>
</comment>